<dbReference type="GO" id="GO:0009100">
    <property type="term" value="P:glycoprotein metabolic process"/>
    <property type="evidence" value="ECO:0007669"/>
    <property type="project" value="TreeGrafter"/>
</dbReference>
<dbReference type="SUPFAM" id="SSF55729">
    <property type="entry name" value="Acyl-CoA N-acyltransferases (Nat)"/>
    <property type="match status" value="1"/>
</dbReference>
<evidence type="ECO:0000259" key="1">
    <source>
        <dbReference type="PROSITE" id="PS51186"/>
    </source>
</evidence>
<dbReference type="Proteomes" id="UP000886124">
    <property type="component" value="Unassembled WGS sequence"/>
</dbReference>
<dbReference type="CDD" id="cd04301">
    <property type="entry name" value="NAT_SF"/>
    <property type="match status" value="1"/>
</dbReference>
<reference evidence="2" key="1">
    <citation type="journal article" date="2020" name="mSystems">
        <title>Genome- and Community-Level Interaction Insights into Carbon Utilization and Element Cycling Functions of Hydrothermarchaeota in Hydrothermal Sediment.</title>
        <authorList>
            <person name="Zhou Z."/>
            <person name="Liu Y."/>
            <person name="Xu W."/>
            <person name="Pan J."/>
            <person name="Luo Z.H."/>
            <person name="Li M."/>
        </authorList>
    </citation>
    <scope>NUCLEOTIDE SEQUENCE [LARGE SCALE GENOMIC DNA]</scope>
    <source>
        <strain evidence="2">HyVt-527</strain>
    </source>
</reference>
<gene>
    <name evidence="2" type="ORF">ENJ89_03840</name>
</gene>
<dbReference type="PANTHER" id="PTHR13170">
    <property type="entry name" value="O-GLCNACASE"/>
    <property type="match status" value="1"/>
</dbReference>
<protein>
    <submittedName>
        <fullName evidence="2">N-acetyltransferase</fullName>
    </submittedName>
</protein>
<sequence length="201" mass="23380">MSLSIRPYHPSDLVLYYRICLQTGDSGKDATAKYKDPDLIGHFYAAPYAVLEPDVCFTLCEDHLPVGYIIGTRDSVEFARRCEQEWFPPLRQRYPLPDPNDQSPDAHIIRLIHNGYRVKEELIDYPAHLHIDILPQGQGKGFGRRLIDTFIRRLRELRVPALHLEVGKRNPGAIKFYQRTGFHVIKEYEWSIAFGMRLDEE</sequence>
<dbReference type="Gene3D" id="3.40.630.30">
    <property type="match status" value="1"/>
</dbReference>
<comment type="caution">
    <text evidence="2">The sequence shown here is derived from an EMBL/GenBank/DDBJ whole genome shotgun (WGS) entry which is preliminary data.</text>
</comment>
<dbReference type="PANTHER" id="PTHR13170:SF16">
    <property type="entry name" value="PROTEIN O-GLCNACASE"/>
    <property type="match status" value="1"/>
</dbReference>
<dbReference type="InterPro" id="IPR051822">
    <property type="entry name" value="Glycosyl_Hydrolase_84"/>
</dbReference>
<dbReference type="EMBL" id="DROD01000257">
    <property type="protein sequence ID" value="HHJ52303.1"/>
    <property type="molecule type" value="Genomic_DNA"/>
</dbReference>
<dbReference type="AlphaFoldDB" id="A0A7V5UEH9"/>
<dbReference type="GO" id="GO:0016747">
    <property type="term" value="F:acyltransferase activity, transferring groups other than amino-acyl groups"/>
    <property type="evidence" value="ECO:0007669"/>
    <property type="project" value="InterPro"/>
</dbReference>
<name>A0A7V5UEH9_CALAY</name>
<dbReference type="GO" id="GO:0016231">
    <property type="term" value="F:beta-N-acetylglucosaminidase activity"/>
    <property type="evidence" value="ECO:0007669"/>
    <property type="project" value="TreeGrafter"/>
</dbReference>
<dbReference type="InterPro" id="IPR000182">
    <property type="entry name" value="GNAT_dom"/>
</dbReference>
<organism evidence="2">
    <name type="scientific">Caldithrix abyssi</name>
    <dbReference type="NCBI Taxonomy" id="187145"/>
    <lineage>
        <taxon>Bacteria</taxon>
        <taxon>Pseudomonadati</taxon>
        <taxon>Calditrichota</taxon>
        <taxon>Calditrichia</taxon>
        <taxon>Calditrichales</taxon>
        <taxon>Calditrichaceae</taxon>
        <taxon>Caldithrix</taxon>
    </lineage>
</organism>
<feature type="domain" description="N-acetyltransferase" evidence="1">
    <location>
        <begin position="3"/>
        <end position="201"/>
    </location>
</feature>
<dbReference type="PROSITE" id="PS51186">
    <property type="entry name" value="GNAT"/>
    <property type="match status" value="1"/>
</dbReference>
<evidence type="ECO:0000313" key="2">
    <source>
        <dbReference type="EMBL" id="HHJ52303.1"/>
    </source>
</evidence>
<dbReference type="InterPro" id="IPR016181">
    <property type="entry name" value="Acyl_CoA_acyltransferase"/>
</dbReference>
<proteinExistence type="predicted"/>
<dbReference type="Pfam" id="PF00583">
    <property type="entry name" value="Acetyltransf_1"/>
    <property type="match status" value="1"/>
</dbReference>
<accession>A0A7V5UEH9</accession>